<organism evidence="1 2">
    <name type="scientific">Prosthecobacter debontii</name>
    <dbReference type="NCBI Taxonomy" id="48467"/>
    <lineage>
        <taxon>Bacteria</taxon>
        <taxon>Pseudomonadati</taxon>
        <taxon>Verrucomicrobiota</taxon>
        <taxon>Verrucomicrobiia</taxon>
        <taxon>Verrucomicrobiales</taxon>
        <taxon>Verrucomicrobiaceae</taxon>
        <taxon>Prosthecobacter</taxon>
    </lineage>
</organism>
<dbReference type="NCBIfam" id="TIGR04256">
    <property type="entry name" value="GxxExxY"/>
    <property type="match status" value="1"/>
</dbReference>
<reference evidence="2" key="1">
    <citation type="submission" date="2017-02" db="EMBL/GenBank/DDBJ databases">
        <authorList>
            <person name="Varghese N."/>
            <person name="Submissions S."/>
        </authorList>
    </citation>
    <scope>NUCLEOTIDE SEQUENCE [LARGE SCALE GENOMIC DNA]</scope>
    <source>
        <strain evidence="2">ATCC 700200</strain>
    </source>
</reference>
<evidence type="ECO:0000313" key="2">
    <source>
        <dbReference type="Proteomes" id="UP000190774"/>
    </source>
</evidence>
<dbReference type="OrthoDB" id="9806869at2"/>
<name>A0A1T4Y545_9BACT</name>
<accession>A0A1T4Y545</accession>
<dbReference type="AlphaFoldDB" id="A0A1T4Y545"/>
<keyword evidence="2" id="KW-1185">Reference proteome</keyword>
<proteinExistence type="predicted"/>
<protein>
    <submittedName>
        <fullName evidence="1">GxxExxY protein</fullName>
    </submittedName>
</protein>
<dbReference type="Proteomes" id="UP000190774">
    <property type="component" value="Unassembled WGS sequence"/>
</dbReference>
<gene>
    <name evidence="1" type="ORF">SAMN02745166_02497</name>
</gene>
<dbReference type="STRING" id="48467.SAMN02745166_02497"/>
<dbReference type="EMBL" id="FUYE01000007">
    <property type="protein sequence ID" value="SKA96927.1"/>
    <property type="molecule type" value="Genomic_DNA"/>
</dbReference>
<sequence length="271" mass="29876">MNQDPKPKSADLLESEGDLVSHAFIGHAMKVHAAVGPGLGEEIYHQELVGAPTKSGIEHLSKPRRDLVYRGIVADTFEPDFVIENHFIPELKCLRGSFAAEHLVQVFCYCKFWRLRTSLLVDFGKQSLMWKRLLYRSQSAGFTETTLPSFVSDPSLATAIIQAVGQCLDEVGLGYRQTTWKGLVRAAIQSGGFEVHPNPTVTVLNHPGITVCSLVVNGVCAVFVTALTDGINATDRATLQTHLRWLNLGWGIVFHFGKSKADYAFAQHSKK</sequence>
<dbReference type="InterPro" id="IPR026350">
    <property type="entry name" value="GxxExxY"/>
</dbReference>
<dbReference type="Pfam" id="PF13366">
    <property type="entry name" value="PDDEXK_3"/>
    <property type="match status" value="1"/>
</dbReference>
<dbReference type="RefSeq" id="WP_078813695.1">
    <property type="nucleotide sequence ID" value="NZ_FUYE01000007.1"/>
</dbReference>
<evidence type="ECO:0000313" key="1">
    <source>
        <dbReference type="EMBL" id="SKA96927.1"/>
    </source>
</evidence>